<dbReference type="RefSeq" id="XP_001320492.1">
    <property type="nucleotide sequence ID" value="XM_001320457.1"/>
</dbReference>
<dbReference type="SMR" id="A2EGI6"/>
<dbReference type="VEuPathDB" id="TrichDB:TVAGG3_0675310"/>
<dbReference type="Pfam" id="PF11929">
    <property type="entry name" value="DUF3447"/>
    <property type="match status" value="1"/>
</dbReference>
<dbReference type="InterPro" id="IPR002110">
    <property type="entry name" value="Ankyrin_rpt"/>
</dbReference>
<dbReference type="Gene3D" id="1.25.40.20">
    <property type="entry name" value="Ankyrin repeat-containing domain"/>
    <property type="match status" value="2"/>
</dbReference>
<dbReference type="InterPro" id="IPR036770">
    <property type="entry name" value="Ankyrin_rpt-contain_sf"/>
</dbReference>
<dbReference type="PANTHER" id="PTHR24182">
    <property type="entry name" value="ANKYRIN REPEAT AND SOCS BOX CONTAINING 4"/>
    <property type="match status" value="1"/>
</dbReference>
<keyword evidence="1" id="KW-0040">ANK repeat</keyword>
<dbReference type="InterPro" id="IPR020683">
    <property type="entry name" value="DUF3447"/>
</dbReference>
<organism evidence="3 4">
    <name type="scientific">Trichomonas vaginalis (strain ATCC PRA-98 / G3)</name>
    <dbReference type="NCBI Taxonomy" id="412133"/>
    <lineage>
        <taxon>Eukaryota</taxon>
        <taxon>Metamonada</taxon>
        <taxon>Parabasalia</taxon>
        <taxon>Trichomonadida</taxon>
        <taxon>Trichomonadidae</taxon>
        <taxon>Trichomonas</taxon>
    </lineage>
</organism>
<evidence type="ECO:0000256" key="1">
    <source>
        <dbReference type="PROSITE-ProRule" id="PRU00023"/>
    </source>
</evidence>
<dbReference type="Proteomes" id="UP000001542">
    <property type="component" value="Unassembled WGS sequence"/>
</dbReference>
<gene>
    <name evidence="3" type="ORF">TVAG_404370</name>
</gene>
<feature type="domain" description="DUF3447" evidence="2">
    <location>
        <begin position="196"/>
        <end position="272"/>
    </location>
</feature>
<dbReference type="Pfam" id="PF13637">
    <property type="entry name" value="Ank_4"/>
    <property type="match status" value="1"/>
</dbReference>
<dbReference type="SMART" id="SM00248">
    <property type="entry name" value="ANK"/>
    <property type="match status" value="5"/>
</dbReference>
<reference evidence="3" key="1">
    <citation type="submission" date="2006-10" db="EMBL/GenBank/DDBJ databases">
        <authorList>
            <person name="Amadeo P."/>
            <person name="Zhao Q."/>
            <person name="Wortman J."/>
            <person name="Fraser-Liggett C."/>
            <person name="Carlton J."/>
        </authorList>
    </citation>
    <scope>NUCLEOTIDE SEQUENCE</scope>
    <source>
        <strain evidence="3">G3</strain>
    </source>
</reference>
<feature type="repeat" description="ANK" evidence="1">
    <location>
        <begin position="313"/>
        <end position="345"/>
    </location>
</feature>
<evidence type="ECO:0000313" key="4">
    <source>
        <dbReference type="Proteomes" id="UP000001542"/>
    </source>
</evidence>
<evidence type="ECO:0000313" key="3">
    <source>
        <dbReference type="EMBL" id="EAY08269.1"/>
    </source>
</evidence>
<sequence length="402" mass="45987">MTCNRYKELEIIGKDIIDATTKLYNIKTFDEDEINNIYQEIKSKLIETKILSPDRILLAIRTAGICRNKYLSSYLALFKKVTEEYHPEQMKSQSKAYMFTVYKDYDILAFVSTPEKLENEDTKNYGLDVHENNTIYKAIKDDDIVSFIGFTERDGFDENQRLISLLYPVSKDGYSLLELCCYHGSVKCFKLLRTKFKSAITQTCLQFSFLGGNPDIMSECLKEVQPDNYKCMEYAIISHNIDFVTFLMNTYNMKVYAKACAINNNLQAFFVFLDQTTDINTCFINSASFNIPSICEYFLSLGADINTKTHDDLDFPALHMALEFDNFETAEFLISHGIDINAKATRGINALQFSASFSSKEVVEFLVLHGIDTKEKTLEGNDAIHYAAIGNNIKDVWISPIH</sequence>
<keyword evidence="4" id="KW-1185">Reference proteome</keyword>
<protein>
    <recommendedName>
        <fullName evidence="2">DUF3447 domain-containing protein</fullName>
    </recommendedName>
</protein>
<proteinExistence type="predicted"/>
<dbReference type="STRING" id="5722.A2EGI6"/>
<reference evidence="3" key="2">
    <citation type="journal article" date="2007" name="Science">
        <title>Draft genome sequence of the sexually transmitted pathogen Trichomonas vaginalis.</title>
        <authorList>
            <person name="Carlton J.M."/>
            <person name="Hirt R.P."/>
            <person name="Silva J.C."/>
            <person name="Delcher A.L."/>
            <person name="Schatz M."/>
            <person name="Zhao Q."/>
            <person name="Wortman J.R."/>
            <person name="Bidwell S.L."/>
            <person name="Alsmark U.C.M."/>
            <person name="Besteiro S."/>
            <person name="Sicheritz-Ponten T."/>
            <person name="Noel C.J."/>
            <person name="Dacks J.B."/>
            <person name="Foster P.G."/>
            <person name="Simillion C."/>
            <person name="Van de Peer Y."/>
            <person name="Miranda-Saavedra D."/>
            <person name="Barton G.J."/>
            <person name="Westrop G.D."/>
            <person name="Mueller S."/>
            <person name="Dessi D."/>
            <person name="Fiori P.L."/>
            <person name="Ren Q."/>
            <person name="Paulsen I."/>
            <person name="Zhang H."/>
            <person name="Bastida-Corcuera F.D."/>
            <person name="Simoes-Barbosa A."/>
            <person name="Brown M.T."/>
            <person name="Hayes R.D."/>
            <person name="Mukherjee M."/>
            <person name="Okumura C.Y."/>
            <person name="Schneider R."/>
            <person name="Smith A.J."/>
            <person name="Vanacova S."/>
            <person name="Villalvazo M."/>
            <person name="Haas B.J."/>
            <person name="Pertea M."/>
            <person name="Feldblyum T.V."/>
            <person name="Utterback T.R."/>
            <person name="Shu C.L."/>
            <person name="Osoegawa K."/>
            <person name="de Jong P.J."/>
            <person name="Hrdy I."/>
            <person name="Horvathova L."/>
            <person name="Zubacova Z."/>
            <person name="Dolezal P."/>
            <person name="Malik S.B."/>
            <person name="Logsdon J.M. Jr."/>
            <person name="Henze K."/>
            <person name="Gupta A."/>
            <person name="Wang C.C."/>
            <person name="Dunne R.L."/>
            <person name="Upcroft J.A."/>
            <person name="Upcroft P."/>
            <person name="White O."/>
            <person name="Salzberg S.L."/>
            <person name="Tang P."/>
            <person name="Chiu C.-H."/>
            <person name="Lee Y.-S."/>
            <person name="Embley T.M."/>
            <person name="Coombs G.H."/>
            <person name="Mottram J.C."/>
            <person name="Tachezy J."/>
            <person name="Fraser-Liggett C.M."/>
            <person name="Johnson P.J."/>
        </authorList>
    </citation>
    <scope>NUCLEOTIDE SEQUENCE [LARGE SCALE GENOMIC DNA]</scope>
    <source>
        <strain evidence="3">G3</strain>
    </source>
</reference>
<evidence type="ECO:0000259" key="2">
    <source>
        <dbReference type="Pfam" id="PF11929"/>
    </source>
</evidence>
<dbReference type="eggNOG" id="ENOG502SD9J">
    <property type="taxonomic scope" value="Eukaryota"/>
</dbReference>
<dbReference type="VEuPathDB" id="TrichDB:TVAG_404370"/>
<dbReference type="AlphaFoldDB" id="A2EGI6"/>
<dbReference type="InParanoid" id="A2EGI6"/>
<dbReference type="EMBL" id="DS113382">
    <property type="protein sequence ID" value="EAY08269.1"/>
    <property type="molecule type" value="Genomic_DNA"/>
</dbReference>
<dbReference type="SUPFAM" id="SSF48403">
    <property type="entry name" value="Ankyrin repeat"/>
    <property type="match status" value="1"/>
</dbReference>
<name>A2EGI6_TRIV3</name>
<dbReference type="PROSITE" id="PS50088">
    <property type="entry name" value="ANK_REPEAT"/>
    <property type="match status" value="1"/>
</dbReference>
<accession>A2EGI6</accession>
<dbReference type="KEGG" id="tva:4766167"/>
<dbReference type="PANTHER" id="PTHR24182:SF13">
    <property type="entry name" value="LD18443P"/>
    <property type="match status" value="1"/>
</dbReference>